<dbReference type="Proteomes" id="UP001066276">
    <property type="component" value="Chromosome 9"/>
</dbReference>
<evidence type="ECO:0000313" key="1">
    <source>
        <dbReference type="EMBL" id="KAJ1106740.1"/>
    </source>
</evidence>
<proteinExistence type="predicted"/>
<reference evidence="1" key="1">
    <citation type="journal article" date="2022" name="bioRxiv">
        <title>Sequencing and chromosome-scale assembly of the giantPleurodeles waltlgenome.</title>
        <authorList>
            <person name="Brown T."/>
            <person name="Elewa A."/>
            <person name="Iarovenko S."/>
            <person name="Subramanian E."/>
            <person name="Araus A.J."/>
            <person name="Petzold A."/>
            <person name="Susuki M."/>
            <person name="Suzuki K.-i.T."/>
            <person name="Hayashi T."/>
            <person name="Toyoda A."/>
            <person name="Oliveira C."/>
            <person name="Osipova E."/>
            <person name="Leigh N.D."/>
            <person name="Simon A."/>
            <person name="Yun M.H."/>
        </authorList>
    </citation>
    <scope>NUCLEOTIDE SEQUENCE</scope>
    <source>
        <strain evidence="1">20211129_DDA</strain>
        <tissue evidence="1">Liver</tissue>
    </source>
</reference>
<sequence>MSNPKVLYEIFSLFIASLPEYQDVSSDGIPILDIHNPSFGKLQDIFYKESDYKGTAPFERGVQPILVIGWYLACVRGQWDLLLTHRTRKGTAEVHPSEEDIFVALSLETVQPPNRMDGQAGSSESFRKPMSRRVFAFGGKRHTSDVYQALGERMRVRLLLTPLQPAAEEGRAAGL</sequence>
<dbReference type="AlphaFoldDB" id="A0AAV7MSM1"/>
<comment type="caution">
    <text evidence="1">The sequence shown here is derived from an EMBL/GenBank/DDBJ whole genome shotgun (WGS) entry which is preliminary data.</text>
</comment>
<protein>
    <submittedName>
        <fullName evidence="1">Uncharacterized protein</fullName>
    </submittedName>
</protein>
<keyword evidence="2" id="KW-1185">Reference proteome</keyword>
<evidence type="ECO:0000313" key="2">
    <source>
        <dbReference type="Proteomes" id="UP001066276"/>
    </source>
</evidence>
<gene>
    <name evidence="1" type="ORF">NDU88_004140</name>
</gene>
<dbReference type="EMBL" id="JANPWB010000013">
    <property type="protein sequence ID" value="KAJ1106740.1"/>
    <property type="molecule type" value="Genomic_DNA"/>
</dbReference>
<accession>A0AAV7MSM1</accession>
<name>A0AAV7MSM1_PLEWA</name>
<organism evidence="1 2">
    <name type="scientific">Pleurodeles waltl</name>
    <name type="common">Iberian ribbed newt</name>
    <dbReference type="NCBI Taxonomy" id="8319"/>
    <lineage>
        <taxon>Eukaryota</taxon>
        <taxon>Metazoa</taxon>
        <taxon>Chordata</taxon>
        <taxon>Craniata</taxon>
        <taxon>Vertebrata</taxon>
        <taxon>Euteleostomi</taxon>
        <taxon>Amphibia</taxon>
        <taxon>Batrachia</taxon>
        <taxon>Caudata</taxon>
        <taxon>Salamandroidea</taxon>
        <taxon>Salamandridae</taxon>
        <taxon>Pleurodelinae</taxon>
        <taxon>Pleurodeles</taxon>
    </lineage>
</organism>